<dbReference type="GeneID" id="19301874"/>
<protein>
    <submittedName>
        <fullName evidence="3">Uncharacterized protein</fullName>
    </submittedName>
</protein>
<feature type="transmembrane region" description="Helical" evidence="2">
    <location>
        <begin position="12"/>
        <end position="37"/>
    </location>
</feature>
<keyword evidence="2" id="KW-1133">Transmembrane helix</keyword>
<feature type="transmembrane region" description="Helical" evidence="2">
    <location>
        <begin position="97"/>
        <end position="117"/>
    </location>
</feature>
<evidence type="ECO:0000256" key="1">
    <source>
        <dbReference type="SAM" id="MobiDB-lite"/>
    </source>
</evidence>
<feature type="region of interest" description="Disordered" evidence="1">
    <location>
        <begin position="276"/>
        <end position="324"/>
    </location>
</feature>
<feature type="transmembrane region" description="Helical" evidence="2">
    <location>
        <begin position="188"/>
        <end position="208"/>
    </location>
</feature>
<keyword evidence="2" id="KW-0812">Transmembrane</keyword>
<keyword evidence="4" id="KW-1185">Reference proteome</keyword>
<reference evidence="3 4" key="1">
    <citation type="journal article" date="2012" name="Science">
        <title>The Paleozoic origin of enzymatic lignin decomposition reconstructed from 31 fungal genomes.</title>
        <authorList>
            <person name="Floudas D."/>
            <person name="Binder M."/>
            <person name="Riley R."/>
            <person name="Barry K."/>
            <person name="Blanchette R.A."/>
            <person name="Henrissat B."/>
            <person name="Martinez A.T."/>
            <person name="Otillar R."/>
            <person name="Spatafora J.W."/>
            <person name="Yadav J.S."/>
            <person name="Aerts A."/>
            <person name="Benoit I."/>
            <person name="Boyd A."/>
            <person name="Carlson A."/>
            <person name="Copeland A."/>
            <person name="Coutinho P.M."/>
            <person name="de Vries R.P."/>
            <person name="Ferreira P."/>
            <person name="Findley K."/>
            <person name="Foster B."/>
            <person name="Gaskell J."/>
            <person name="Glotzer D."/>
            <person name="Gorecki P."/>
            <person name="Heitman J."/>
            <person name="Hesse C."/>
            <person name="Hori C."/>
            <person name="Igarashi K."/>
            <person name="Jurgens J.A."/>
            <person name="Kallen N."/>
            <person name="Kersten P."/>
            <person name="Kohler A."/>
            <person name="Kuees U."/>
            <person name="Kumar T.K.A."/>
            <person name="Kuo A."/>
            <person name="LaButti K."/>
            <person name="Larrondo L.F."/>
            <person name="Lindquist E."/>
            <person name="Ling A."/>
            <person name="Lombard V."/>
            <person name="Lucas S."/>
            <person name="Lundell T."/>
            <person name="Martin R."/>
            <person name="McLaughlin D.J."/>
            <person name="Morgenstern I."/>
            <person name="Morin E."/>
            <person name="Murat C."/>
            <person name="Nagy L.G."/>
            <person name="Nolan M."/>
            <person name="Ohm R.A."/>
            <person name="Patyshakuliyeva A."/>
            <person name="Rokas A."/>
            <person name="Ruiz-Duenas F.J."/>
            <person name="Sabat G."/>
            <person name="Salamov A."/>
            <person name="Samejima M."/>
            <person name="Schmutz J."/>
            <person name="Slot J.C."/>
            <person name="St John F."/>
            <person name="Stenlid J."/>
            <person name="Sun H."/>
            <person name="Sun S."/>
            <person name="Syed K."/>
            <person name="Tsang A."/>
            <person name="Wiebenga A."/>
            <person name="Young D."/>
            <person name="Pisabarro A."/>
            <person name="Eastwood D.C."/>
            <person name="Martin F."/>
            <person name="Cullen D."/>
            <person name="Grigoriev I.V."/>
            <person name="Hibbett D.S."/>
        </authorList>
    </citation>
    <scope>NUCLEOTIDE SEQUENCE [LARGE SCALE GENOMIC DNA]</scope>
    <source>
        <strain evidence="3 4">ATCC 11539</strain>
    </source>
</reference>
<dbReference type="OrthoDB" id="2873242at2759"/>
<feature type="compositionally biased region" description="Polar residues" evidence="1">
    <location>
        <begin position="295"/>
        <end position="304"/>
    </location>
</feature>
<accession>S7Q948</accession>
<feature type="transmembrane region" description="Helical" evidence="2">
    <location>
        <begin position="49"/>
        <end position="77"/>
    </location>
</feature>
<proteinExistence type="predicted"/>
<feature type="compositionally biased region" description="Polar residues" evidence="1">
    <location>
        <begin position="276"/>
        <end position="288"/>
    </location>
</feature>
<keyword evidence="2" id="KW-0472">Membrane</keyword>
<sequence>MASWNEMQRANFIALWVMSLLIGAYAVIFGASMYFIISRGRRNMRHMRLVPVTVVLFIIAAAQVVVQFVLVLTTAFAPGEDLGDPETQARNIDRNNLLEAMISFLSVTNNSIADGLLIWRCYNTWGQRWLVIVGPSAILLMGTAAGYGGFGLLLKYYFMTKNISADGISPPPAATTVFHQQDILNASFYTATFIGNAAVTILIVWKIFRTTQSSRNVEAGAGHSCCLLFAALFTIHLTAIEAGRYVIILAAAGISAGAGPTLIMFMLAIGKTIDQQTGGSGSKLTRPSQAVDLPSRSNRSTTLKDSGEIHELSSPSHKGDSSYV</sequence>
<dbReference type="AlphaFoldDB" id="S7Q948"/>
<feature type="transmembrane region" description="Helical" evidence="2">
    <location>
        <begin position="245"/>
        <end position="269"/>
    </location>
</feature>
<feature type="compositionally biased region" description="Basic and acidic residues" evidence="1">
    <location>
        <begin position="305"/>
        <end position="324"/>
    </location>
</feature>
<dbReference type="STRING" id="670483.S7Q948"/>
<dbReference type="EMBL" id="KB469301">
    <property type="protein sequence ID" value="EPQ56022.1"/>
    <property type="molecule type" value="Genomic_DNA"/>
</dbReference>
<feature type="transmembrane region" description="Helical" evidence="2">
    <location>
        <begin position="220"/>
        <end position="239"/>
    </location>
</feature>
<dbReference type="HOGENOM" id="CLU_044614_2_1_1"/>
<dbReference type="RefSeq" id="XP_007866024.1">
    <property type="nucleotide sequence ID" value="XM_007867833.1"/>
</dbReference>
<organism evidence="3 4">
    <name type="scientific">Gloeophyllum trabeum (strain ATCC 11539 / FP-39264 / Madison 617)</name>
    <name type="common">Brown rot fungus</name>
    <dbReference type="NCBI Taxonomy" id="670483"/>
    <lineage>
        <taxon>Eukaryota</taxon>
        <taxon>Fungi</taxon>
        <taxon>Dikarya</taxon>
        <taxon>Basidiomycota</taxon>
        <taxon>Agaricomycotina</taxon>
        <taxon>Agaricomycetes</taxon>
        <taxon>Gloeophyllales</taxon>
        <taxon>Gloeophyllaceae</taxon>
        <taxon>Gloeophyllum</taxon>
    </lineage>
</organism>
<evidence type="ECO:0000313" key="4">
    <source>
        <dbReference type="Proteomes" id="UP000030669"/>
    </source>
</evidence>
<feature type="transmembrane region" description="Helical" evidence="2">
    <location>
        <begin position="129"/>
        <end position="150"/>
    </location>
</feature>
<gene>
    <name evidence="3" type="ORF">GLOTRDRAFT_129225</name>
</gene>
<dbReference type="KEGG" id="gtr:GLOTRDRAFT_129225"/>
<name>S7Q948_GLOTA</name>
<evidence type="ECO:0000256" key="2">
    <source>
        <dbReference type="SAM" id="Phobius"/>
    </source>
</evidence>
<dbReference type="Proteomes" id="UP000030669">
    <property type="component" value="Unassembled WGS sequence"/>
</dbReference>
<evidence type="ECO:0000313" key="3">
    <source>
        <dbReference type="EMBL" id="EPQ56022.1"/>
    </source>
</evidence>